<name>A0A3S5B0I2_9PLAT</name>
<dbReference type="AlphaFoldDB" id="A0A3S5B0I2"/>
<dbReference type="Proteomes" id="UP000784294">
    <property type="component" value="Unassembled WGS sequence"/>
</dbReference>
<comment type="caution">
    <text evidence="2">The sequence shown here is derived from an EMBL/GenBank/DDBJ whole genome shotgun (WGS) entry which is preliminary data.</text>
</comment>
<accession>A0A3S5B0I2</accession>
<sequence length="272" mass="29759">MRSRIRELRLLNRLLQRVNVPAPARLVRALNSLVRNGNYLQLATTSTSSFDLPDSTCPASVPQISDRVARSLFSETLSNVPSITNQPDSYLDPFPEVLEHVVHIESEPNHLASRPIQYIGQPLNKTTQQNRETRHTTRAVANRKLDFSTEAALVSSSRTASSSSRSSRSRPFIGTHAPDSLASTSSSKETNQPNFSMHSHSLHTLTLSDSFSPNCSHTTTKNHVPRQPQEKSFGLGARKLYVALTACSNPTSLLNPQLVKASASPSSPLPTG</sequence>
<keyword evidence="3" id="KW-1185">Reference proteome</keyword>
<gene>
    <name evidence="2" type="ORF">PXEA_LOCUS30367</name>
</gene>
<evidence type="ECO:0000313" key="3">
    <source>
        <dbReference type="Proteomes" id="UP000784294"/>
    </source>
</evidence>
<proteinExistence type="predicted"/>
<evidence type="ECO:0000256" key="1">
    <source>
        <dbReference type="SAM" id="MobiDB-lite"/>
    </source>
</evidence>
<evidence type="ECO:0000313" key="2">
    <source>
        <dbReference type="EMBL" id="VEL36927.1"/>
    </source>
</evidence>
<protein>
    <submittedName>
        <fullName evidence="2">Uncharacterized protein</fullName>
    </submittedName>
</protein>
<feature type="region of interest" description="Disordered" evidence="1">
    <location>
        <begin position="123"/>
        <end position="197"/>
    </location>
</feature>
<dbReference type="EMBL" id="CAAALY010253574">
    <property type="protein sequence ID" value="VEL36927.1"/>
    <property type="molecule type" value="Genomic_DNA"/>
</dbReference>
<organism evidence="2 3">
    <name type="scientific">Protopolystoma xenopodis</name>
    <dbReference type="NCBI Taxonomy" id="117903"/>
    <lineage>
        <taxon>Eukaryota</taxon>
        <taxon>Metazoa</taxon>
        <taxon>Spiralia</taxon>
        <taxon>Lophotrochozoa</taxon>
        <taxon>Platyhelminthes</taxon>
        <taxon>Monogenea</taxon>
        <taxon>Polyopisthocotylea</taxon>
        <taxon>Polystomatidea</taxon>
        <taxon>Polystomatidae</taxon>
        <taxon>Protopolystoma</taxon>
    </lineage>
</organism>
<feature type="compositionally biased region" description="Low complexity" evidence="1">
    <location>
        <begin position="155"/>
        <end position="170"/>
    </location>
</feature>
<reference evidence="2" key="1">
    <citation type="submission" date="2018-11" db="EMBL/GenBank/DDBJ databases">
        <authorList>
            <consortium name="Pathogen Informatics"/>
        </authorList>
    </citation>
    <scope>NUCLEOTIDE SEQUENCE</scope>
</reference>
<feature type="compositionally biased region" description="Polar residues" evidence="1">
    <location>
        <begin position="181"/>
        <end position="197"/>
    </location>
</feature>